<dbReference type="Proteomes" id="UP000037210">
    <property type="component" value="Unassembled WGS sequence"/>
</dbReference>
<dbReference type="AlphaFoldDB" id="A0A0M0BQF1"/>
<dbReference type="SUPFAM" id="SSF51905">
    <property type="entry name" value="FAD/NAD(P)-binding domain"/>
    <property type="match status" value="1"/>
</dbReference>
<comment type="caution">
    <text evidence="7">The sequence shown here is derived from an EMBL/GenBank/DDBJ whole genome shotgun (WGS) entry which is preliminary data.</text>
</comment>
<gene>
    <name evidence="7" type="ORF">AC482_02910</name>
</gene>
<comment type="subunit">
    <text evidence="6">The ferredoxin:CoB-CoM heterodisulfide reductase is composed of three subunits; HdrA, HdrB and HdrC.</text>
</comment>
<dbReference type="EC" id="1.8.-.-" evidence="6"/>
<comment type="pathway">
    <text evidence="6">Cofactor metabolism; coenzyme M-coenzyme B heterodisulfide reduction; coenzyme B and coenzyme M from coenzyme M-coenzyme B heterodisulfide: step 1/1.</text>
</comment>
<accession>A0A0M0BQF1</accession>
<comment type="similarity">
    <text evidence="6">Belongs to the HdrA family.</text>
</comment>
<reference evidence="7 8" key="1">
    <citation type="submission" date="2015-06" db="EMBL/GenBank/DDBJ databases">
        <title>New insights into the roles of widespread benthic archaea in carbon and nitrogen cycling.</title>
        <authorList>
            <person name="Lazar C.S."/>
            <person name="Baker B.J."/>
            <person name="Seitz K.W."/>
            <person name="Hyde A.S."/>
            <person name="Dick G.J."/>
            <person name="Hinrichs K.-U."/>
            <person name="Teske A.P."/>
        </authorList>
    </citation>
    <scope>NUCLEOTIDE SEQUENCE [LARGE SCALE GENOMIC DNA]</scope>
    <source>
        <strain evidence="7">DG-45</strain>
    </source>
</reference>
<comment type="function">
    <text evidence="6">Part of a complex that catalyzes the reversible reduction of CoM-S-S-CoB to the thiol-coenzymes H-S-CoM (coenzyme M) and H-S-CoB (coenzyme B).</text>
</comment>
<keyword evidence="6" id="KW-0285">Flavoprotein</keyword>
<keyword evidence="2 6" id="KW-0479">Metal-binding</keyword>
<comment type="cofactor">
    <cofactor evidence="6">
        <name>[4Fe-4S] cluster</name>
        <dbReference type="ChEBI" id="CHEBI:49883"/>
    </cofactor>
</comment>
<evidence type="ECO:0000256" key="2">
    <source>
        <dbReference type="ARBA" id="ARBA00022723"/>
    </source>
</evidence>
<keyword evidence="1 6" id="KW-0004">4Fe-4S</keyword>
<dbReference type="Pfam" id="PF12831">
    <property type="entry name" value="FAD_oxidored"/>
    <property type="match status" value="1"/>
</dbReference>
<organism evidence="7 8">
    <name type="scientific">miscellaneous Crenarchaeota group-15 archaeon DG-45</name>
    <dbReference type="NCBI Taxonomy" id="1685127"/>
    <lineage>
        <taxon>Archaea</taxon>
        <taxon>Candidatus Bathyarchaeota</taxon>
        <taxon>MCG-15</taxon>
    </lineage>
</organism>
<keyword evidence="4 6" id="KW-0408">Iron</keyword>
<proteinExistence type="inferred from homology"/>
<evidence type="ECO:0000256" key="3">
    <source>
        <dbReference type="ARBA" id="ARBA00023002"/>
    </source>
</evidence>
<sequence>MDNPYYIEKQRRIPIVHDVDVAVAGGGCAGTMAAVAAARNGADTLLIERYGFLGGAATAQYVPLLALWNLSPWADEEKPLIGGLAQEICERLDEVGGSIRPEEAFKAQKRGDFPSIWFHHDFELMKLVKQELCEEAGVNFLLHAYIASSIVEDDTVRGLIVENKSGRQAVMAKVVVDATGDGDVAARAGADFEQTKGSRIVDGVERGVMVVSNKAILANVDVAKLRGALKRNPNLIRDLMAEKVPDIIDDTVFYPPYGDKPPVYKGPRPGKLPEPYQSDPKYYAVTRPGEGAIGLINSYGRDVTDAEDMTEAELEIRSKIKRLLSFYKENVPGYENAYISTTPTQLGLRESRRIAGGYTLTEGDMLAGARFDDVILRNRIGEWDISEDGKLRDASELTAPYDIPYRCMVPKKMDGLLVAGRCISITHEAAIYFAPRDIVTAWGLGEAAGTAAALCVKEGVQPRRLAVRKLQAQLRKQGFNLG</sequence>
<evidence type="ECO:0000256" key="5">
    <source>
        <dbReference type="ARBA" id="ARBA00023014"/>
    </source>
</evidence>
<dbReference type="PANTHER" id="PTHR43498:SF1">
    <property type="entry name" value="COB--COM HETERODISULFIDE REDUCTASE IRON-SULFUR SUBUNIT A"/>
    <property type="match status" value="1"/>
</dbReference>
<protein>
    <recommendedName>
        <fullName evidence="6">CoB--CoM heterodisulfide reductase iron-sulfur subunit A</fullName>
        <ecNumber evidence="6">1.8.-.-</ecNumber>
    </recommendedName>
</protein>
<dbReference type="InterPro" id="IPR036188">
    <property type="entry name" value="FAD/NAD-bd_sf"/>
</dbReference>
<dbReference type="Gene3D" id="3.50.50.60">
    <property type="entry name" value="FAD/NAD(P)-binding domain"/>
    <property type="match status" value="1"/>
</dbReference>
<dbReference type="GO" id="GO:0051539">
    <property type="term" value="F:4 iron, 4 sulfur cluster binding"/>
    <property type="evidence" value="ECO:0007669"/>
    <property type="project" value="UniProtKB-UniRule"/>
</dbReference>
<dbReference type="UniPathway" id="UPA00647">
    <property type="reaction ID" value="UER00700"/>
</dbReference>
<evidence type="ECO:0000256" key="6">
    <source>
        <dbReference type="RuleBase" id="RU366072"/>
    </source>
</evidence>
<keyword evidence="6" id="KW-0274">FAD</keyword>
<keyword evidence="3 6" id="KW-0560">Oxidoreductase</keyword>
<dbReference type="GO" id="GO:0046872">
    <property type="term" value="F:metal ion binding"/>
    <property type="evidence" value="ECO:0007669"/>
    <property type="project" value="UniProtKB-KW"/>
</dbReference>
<comment type="cofactor">
    <cofactor evidence="6">
        <name>FAD</name>
        <dbReference type="ChEBI" id="CHEBI:57692"/>
    </cofactor>
</comment>
<dbReference type="EMBL" id="LFWZ01000020">
    <property type="protein sequence ID" value="KON30812.1"/>
    <property type="molecule type" value="Genomic_DNA"/>
</dbReference>
<evidence type="ECO:0000256" key="4">
    <source>
        <dbReference type="ARBA" id="ARBA00023004"/>
    </source>
</evidence>
<evidence type="ECO:0000313" key="7">
    <source>
        <dbReference type="EMBL" id="KON30812.1"/>
    </source>
</evidence>
<evidence type="ECO:0000313" key="8">
    <source>
        <dbReference type="Proteomes" id="UP000037210"/>
    </source>
</evidence>
<dbReference type="InterPro" id="IPR039650">
    <property type="entry name" value="HdrA-like"/>
</dbReference>
<name>A0A0M0BQF1_9ARCH</name>
<dbReference type="PANTHER" id="PTHR43498">
    <property type="entry name" value="FERREDOXIN:COB-COM HETERODISULFIDE REDUCTASE SUBUNIT A"/>
    <property type="match status" value="1"/>
</dbReference>
<evidence type="ECO:0000256" key="1">
    <source>
        <dbReference type="ARBA" id="ARBA00022485"/>
    </source>
</evidence>
<dbReference type="GO" id="GO:0016491">
    <property type="term" value="F:oxidoreductase activity"/>
    <property type="evidence" value="ECO:0007669"/>
    <property type="project" value="UniProtKB-UniRule"/>
</dbReference>
<keyword evidence="5 6" id="KW-0411">Iron-sulfur</keyword>
<dbReference type="PATRIC" id="fig|1685127.3.peg.777"/>